<reference evidence="2 3" key="1">
    <citation type="journal article" date="2023" name="Nat. Commun.">
        <title>Origin of minicircular mitochondrial genomes in red algae.</title>
        <authorList>
            <person name="Lee Y."/>
            <person name="Cho C.H."/>
            <person name="Lee Y.M."/>
            <person name="Park S.I."/>
            <person name="Yang J.H."/>
            <person name="West J.A."/>
            <person name="Bhattacharya D."/>
            <person name="Yoon H.S."/>
        </authorList>
    </citation>
    <scope>NUCLEOTIDE SEQUENCE [LARGE SCALE GENOMIC DNA]</scope>
    <source>
        <strain evidence="2 3">CCMP1338</strain>
        <tissue evidence="2">Whole cell</tissue>
    </source>
</reference>
<name>A0AAV8UGS6_9RHOD</name>
<organism evidence="2 3">
    <name type="scientific">Rhodosorus marinus</name>
    <dbReference type="NCBI Taxonomy" id="101924"/>
    <lineage>
        <taxon>Eukaryota</taxon>
        <taxon>Rhodophyta</taxon>
        <taxon>Stylonematophyceae</taxon>
        <taxon>Stylonematales</taxon>
        <taxon>Stylonemataceae</taxon>
        <taxon>Rhodosorus</taxon>
    </lineage>
</organism>
<evidence type="ECO:0000313" key="3">
    <source>
        <dbReference type="Proteomes" id="UP001157974"/>
    </source>
</evidence>
<keyword evidence="1" id="KW-0812">Transmembrane</keyword>
<keyword evidence="1" id="KW-1133">Transmembrane helix</keyword>
<sequence>MVSVELNLSPIFVNVGTDVLLILLAIIWGLLATKLTELDLRKDLRLRRRSFSFERKASFEYCKYGRYKANYLTSTKPVDADERTRFRFETALSMVGFTFTFALVAMHALIDYGLDFETKTSQTNVTGTYNVLDLSPNAQVARNMDMYRKYTRSTEFCMMGLTAHVGCRNRGATVDFRLSTLIRESLMLGSTVFLTSSLSQVDVVDELELDYSANRVKEPLNRDVQTTKCAMKEQYNAPDFDGNFEFDDPSCVLRATFLRSITLNLRVSAVRNFQIGIPIEKIHDILVRIGLPLNSDYVSYKRFKDERQVRSTMNITRLDGTGGSEEQSSPYSTARVSVDSHLVYAGGADRQIKITDLSRQWSWDHDDPDFSIALTPLARQGGLCLDESDGGFDVRADLLYSGSKCGELVGRAATGRCDRIRASKYTTWSGWRRVDISIQKAEMVISLEQHSRCADLIAGLNRERLAKNVPEKIRTFVLGLEFEVACTKGLNGSEGMDCVYGMATVRRWNEKWKVNKSKRKQSLAIIPLRSSASWISLELIGGDPAANARLIGSTQAVLRNSFPELSVFSNRIAYRGRVLGAYAASATLPVLGIISAQTHDSHLELYYHKPTDVTVIHIEYIAGLLTLISLCAIMACWVTIRFFQENAISRKCGYWIKVPTNKSEWVAAASQSAAAAPNETFANKEKEPRKVQRGYASTYEWAVETKQKLVENSMCT</sequence>
<evidence type="ECO:0000256" key="1">
    <source>
        <dbReference type="SAM" id="Phobius"/>
    </source>
</evidence>
<proteinExistence type="predicted"/>
<feature type="transmembrane region" description="Helical" evidence="1">
    <location>
        <begin position="620"/>
        <end position="640"/>
    </location>
</feature>
<keyword evidence="1" id="KW-0472">Membrane</keyword>
<dbReference type="EMBL" id="JAMWBK010000011">
    <property type="protein sequence ID" value="KAJ8901164.1"/>
    <property type="molecule type" value="Genomic_DNA"/>
</dbReference>
<feature type="transmembrane region" description="Helical" evidence="1">
    <location>
        <begin position="91"/>
        <end position="110"/>
    </location>
</feature>
<keyword evidence="3" id="KW-1185">Reference proteome</keyword>
<evidence type="ECO:0000313" key="2">
    <source>
        <dbReference type="EMBL" id="KAJ8901164.1"/>
    </source>
</evidence>
<accession>A0AAV8UGS6</accession>
<protein>
    <submittedName>
        <fullName evidence="2">Uncharacterized protein</fullName>
    </submittedName>
</protein>
<comment type="caution">
    <text evidence="2">The sequence shown here is derived from an EMBL/GenBank/DDBJ whole genome shotgun (WGS) entry which is preliminary data.</text>
</comment>
<dbReference type="AlphaFoldDB" id="A0AAV8UGS6"/>
<dbReference type="Proteomes" id="UP001157974">
    <property type="component" value="Unassembled WGS sequence"/>
</dbReference>
<gene>
    <name evidence="2" type="ORF">NDN08_007015</name>
</gene>
<feature type="transmembrane region" description="Helical" evidence="1">
    <location>
        <begin position="20"/>
        <end position="40"/>
    </location>
</feature>